<keyword evidence="3" id="KW-0812">Transmembrane</keyword>
<keyword evidence="3" id="KW-1133">Transmembrane helix</keyword>
<dbReference type="PANTHER" id="PTHR15735">
    <property type="entry name" value="FCH AND DOUBLE SH3 DOMAINS PROTEIN"/>
    <property type="match status" value="1"/>
</dbReference>
<name>A0ABQ9E770_TEGGR</name>
<feature type="transmembrane region" description="Helical" evidence="3">
    <location>
        <begin position="360"/>
        <end position="381"/>
    </location>
</feature>
<dbReference type="EMBL" id="JARBDR010000919">
    <property type="protein sequence ID" value="KAJ8300241.1"/>
    <property type="molecule type" value="Genomic_DNA"/>
</dbReference>
<sequence length="391" mass="45140">MNLFTCCAEKACKCSHELGNRVMVKQYLPKKKDEEEYQFTWSRGFWDMLKELHDLAGQHEVIAENTQGTVLKDLQQLITDLKTERRKGLQEGSKTQEILKISLQQLEKSRRQYEKAYKEAEKATDAYRKADADINLSRAEVEKYRNQMMIKNQQSDESKNEYASQLQQTNQCQRDHYNTLMPQVFEQFQTTDENRINRLQDFIKQCSNIERNVIPIINTCIDGMVKAADSINAVEDSKTVVDKYKSGFPIPQDIPFDDLSGCNTAESNSNHSTPKNYINPDRNTVKGNTLSTKGKKRGGLFGIFASSKIFFFMSNLKSDHTCVFYDDVMQTSINRVSLLTLYLPLSLCAYLFISAKQMFIIHYCLFIYVGKISLIIINFIMNKTPLLLFIQ</sequence>
<accession>A0ABQ9E770</accession>
<dbReference type="PANTHER" id="PTHR15735:SF12">
    <property type="entry name" value="CDC42-INTERACTING PROTEIN 4, ISOFORM B"/>
    <property type="match status" value="1"/>
</dbReference>
<dbReference type="SUPFAM" id="SSF103657">
    <property type="entry name" value="BAR/IMD domain-like"/>
    <property type="match status" value="1"/>
</dbReference>
<feature type="domain" description="F-BAR" evidence="4">
    <location>
        <begin position="1"/>
        <end position="236"/>
    </location>
</feature>
<evidence type="ECO:0000256" key="3">
    <source>
        <dbReference type="SAM" id="Phobius"/>
    </source>
</evidence>
<keyword evidence="3" id="KW-0472">Membrane</keyword>
<reference evidence="5 6" key="1">
    <citation type="submission" date="2022-12" db="EMBL/GenBank/DDBJ databases">
        <title>Chromosome-level genome of Tegillarca granosa.</title>
        <authorList>
            <person name="Kim J."/>
        </authorList>
    </citation>
    <scope>NUCLEOTIDE SEQUENCE [LARGE SCALE GENOMIC DNA]</scope>
    <source>
        <strain evidence="5">Teg-2019</strain>
        <tissue evidence="5">Adductor muscle</tissue>
    </source>
</reference>
<dbReference type="InterPro" id="IPR027267">
    <property type="entry name" value="AH/BAR_dom_sf"/>
</dbReference>
<evidence type="ECO:0000313" key="6">
    <source>
        <dbReference type="Proteomes" id="UP001217089"/>
    </source>
</evidence>
<organism evidence="5 6">
    <name type="scientific">Tegillarca granosa</name>
    <name type="common">Malaysian cockle</name>
    <name type="synonym">Anadara granosa</name>
    <dbReference type="NCBI Taxonomy" id="220873"/>
    <lineage>
        <taxon>Eukaryota</taxon>
        <taxon>Metazoa</taxon>
        <taxon>Spiralia</taxon>
        <taxon>Lophotrochozoa</taxon>
        <taxon>Mollusca</taxon>
        <taxon>Bivalvia</taxon>
        <taxon>Autobranchia</taxon>
        <taxon>Pteriomorphia</taxon>
        <taxon>Arcoida</taxon>
        <taxon>Arcoidea</taxon>
        <taxon>Arcidae</taxon>
        <taxon>Tegillarca</taxon>
    </lineage>
</organism>
<keyword evidence="6" id="KW-1185">Reference proteome</keyword>
<dbReference type="Proteomes" id="UP001217089">
    <property type="component" value="Unassembled WGS sequence"/>
</dbReference>
<dbReference type="InterPro" id="IPR031160">
    <property type="entry name" value="F_BAR_dom"/>
</dbReference>
<evidence type="ECO:0000313" key="5">
    <source>
        <dbReference type="EMBL" id="KAJ8300241.1"/>
    </source>
</evidence>
<proteinExistence type="predicted"/>
<evidence type="ECO:0000256" key="2">
    <source>
        <dbReference type="SAM" id="Coils"/>
    </source>
</evidence>
<dbReference type="Gene3D" id="1.20.1270.60">
    <property type="entry name" value="Arfaptin homology (AH) domain/BAR domain"/>
    <property type="match status" value="1"/>
</dbReference>
<protein>
    <recommendedName>
        <fullName evidence="4">F-BAR domain-containing protein</fullName>
    </recommendedName>
</protein>
<dbReference type="PROSITE" id="PS51741">
    <property type="entry name" value="F_BAR"/>
    <property type="match status" value="1"/>
</dbReference>
<feature type="coiled-coil region" evidence="2">
    <location>
        <begin position="71"/>
        <end position="161"/>
    </location>
</feature>
<evidence type="ECO:0000256" key="1">
    <source>
        <dbReference type="PROSITE-ProRule" id="PRU01077"/>
    </source>
</evidence>
<feature type="transmembrane region" description="Helical" evidence="3">
    <location>
        <begin position="298"/>
        <end position="316"/>
    </location>
</feature>
<keyword evidence="1 2" id="KW-0175">Coiled coil</keyword>
<evidence type="ECO:0000259" key="4">
    <source>
        <dbReference type="PROSITE" id="PS51741"/>
    </source>
</evidence>
<feature type="transmembrane region" description="Helical" evidence="3">
    <location>
        <begin position="336"/>
        <end position="353"/>
    </location>
</feature>
<comment type="caution">
    <text evidence="5">The sequence shown here is derived from an EMBL/GenBank/DDBJ whole genome shotgun (WGS) entry which is preliminary data.</text>
</comment>
<gene>
    <name evidence="5" type="ORF">KUTeg_021760</name>
</gene>